<keyword evidence="3" id="KW-0012">Acyltransferase</keyword>
<evidence type="ECO:0000313" key="3">
    <source>
        <dbReference type="EMBL" id="SMG48470.1"/>
    </source>
</evidence>
<feature type="transmembrane region" description="Helical" evidence="1">
    <location>
        <begin position="332"/>
        <end position="353"/>
    </location>
</feature>
<feature type="transmembrane region" description="Helical" evidence="1">
    <location>
        <begin position="170"/>
        <end position="188"/>
    </location>
</feature>
<keyword evidence="1" id="KW-0472">Membrane</keyword>
<dbReference type="GO" id="GO:0016747">
    <property type="term" value="F:acyltransferase activity, transferring groups other than amino-acyl groups"/>
    <property type="evidence" value="ECO:0007669"/>
    <property type="project" value="InterPro"/>
</dbReference>
<dbReference type="AlphaFoldDB" id="A0A1X7L3Z8"/>
<keyword evidence="1" id="KW-1133">Transmembrane helix</keyword>
<dbReference type="Pfam" id="PF01757">
    <property type="entry name" value="Acyl_transf_3"/>
    <property type="match status" value="1"/>
</dbReference>
<dbReference type="STRING" id="561061.SAMN05660862_3544"/>
<keyword evidence="4" id="KW-1185">Reference proteome</keyword>
<feature type="transmembrane region" description="Helical" evidence="1">
    <location>
        <begin position="233"/>
        <end position="249"/>
    </location>
</feature>
<gene>
    <name evidence="3" type="ORF">SAMN05660862_3544</name>
</gene>
<feature type="transmembrane region" description="Helical" evidence="1">
    <location>
        <begin position="280"/>
        <end position="301"/>
    </location>
</feature>
<accession>A0A1X7L3Z8</accession>
<dbReference type="GO" id="GO:0000271">
    <property type="term" value="P:polysaccharide biosynthetic process"/>
    <property type="evidence" value="ECO:0007669"/>
    <property type="project" value="TreeGrafter"/>
</dbReference>
<dbReference type="Proteomes" id="UP000192980">
    <property type="component" value="Unassembled WGS sequence"/>
</dbReference>
<keyword evidence="3" id="KW-0378">Hydrolase</keyword>
<keyword evidence="3" id="KW-0808">Transferase</keyword>
<dbReference type="PANTHER" id="PTHR23028">
    <property type="entry name" value="ACETYLTRANSFERASE"/>
    <property type="match status" value="1"/>
</dbReference>
<protein>
    <submittedName>
        <fullName evidence="3">Peptidoglycan/LPS O-acetylase OafA/YrhL, contains acyltransferase and SGNH-hydrolase domains</fullName>
    </submittedName>
</protein>
<feature type="domain" description="Acyltransferase 3" evidence="2">
    <location>
        <begin position="32"/>
        <end position="350"/>
    </location>
</feature>
<dbReference type="GO" id="GO:0016020">
    <property type="term" value="C:membrane"/>
    <property type="evidence" value="ECO:0007669"/>
    <property type="project" value="TreeGrafter"/>
</dbReference>
<feature type="transmembrane region" description="Helical" evidence="1">
    <location>
        <begin position="107"/>
        <end position="126"/>
    </location>
</feature>
<keyword evidence="1" id="KW-0812">Transmembrane</keyword>
<feature type="transmembrane region" description="Helical" evidence="1">
    <location>
        <begin position="35"/>
        <end position="53"/>
    </location>
</feature>
<feature type="transmembrane region" description="Helical" evidence="1">
    <location>
        <begin position="65"/>
        <end position="87"/>
    </location>
</feature>
<dbReference type="InterPro" id="IPR050879">
    <property type="entry name" value="Acyltransferase_3"/>
</dbReference>
<evidence type="ECO:0000313" key="4">
    <source>
        <dbReference type="Proteomes" id="UP000192980"/>
    </source>
</evidence>
<evidence type="ECO:0000259" key="2">
    <source>
        <dbReference type="Pfam" id="PF01757"/>
    </source>
</evidence>
<evidence type="ECO:0000256" key="1">
    <source>
        <dbReference type="SAM" id="Phobius"/>
    </source>
</evidence>
<reference evidence="3 4" key="1">
    <citation type="submission" date="2017-04" db="EMBL/GenBank/DDBJ databases">
        <authorList>
            <person name="Afonso C.L."/>
            <person name="Miller P.J."/>
            <person name="Scott M.A."/>
            <person name="Spackman E."/>
            <person name="Goraichik I."/>
            <person name="Dimitrov K.M."/>
            <person name="Suarez D.L."/>
            <person name="Swayne D.E."/>
        </authorList>
    </citation>
    <scope>NUCLEOTIDE SEQUENCE [LARGE SCALE GENOMIC DNA]</scope>
    <source>
        <strain evidence="3 4">DSM 22418</strain>
    </source>
</reference>
<feature type="transmembrane region" description="Helical" evidence="1">
    <location>
        <begin position="256"/>
        <end position="274"/>
    </location>
</feature>
<dbReference type="EMBL" id="FXAU01000008">
    <property type="protein sequence ID" value="SMG48470.1"/>
    <property type="molecule type" value="Genomic_DNA"/>
</dbReference>
<feature type="transmembrane region" description="Helical" evidence="1">
    <location>
        <begin position="195"/>
        <end position="213"/>
    </location>
</feature>
<dbReference type="PANTHER" id="PTHR23028:SF53">
    <property type="entry name" value="ACYL_TRANSF_3 DOMAIN-CONTAINING PROTEIN"/>
    <property type="match status" value="1"/>
</dbReference>
<dbReference type="GO" id="GO:0016787">
    <property type="term" value="F:hydrolase activity"/>
    <property type="evidence" value="ECO:0007669"/>
    <property type="project" value="UniProtKB-KW"/>
</dbReference>
<organism evidence="3 4">
    <name type="scientific">Sphingobacterium psychroaquaticum</name>
    <dbReference type="NCBI Taxonomy" id="561061"/>
    <lineage>
        <taxon>Bacteria</taxon>
        <taxon>Pseudomonadati</taxon>
        <taxon>Bacteroidota</taxon>
        <taxon>Sphingobacteriia</taxon>
        <taxon>Sphingobacteriales</taxon>
        <taxon>Sphingobacteriaceae</taxon>
        <taxon>Sphingobacterium</taxon>
    </lineage>
</organism>
<dbReference type="InterPro" id="IPR002656">
    <property type="entry name" value="Acyl_transf_3_dom"/>
</dbReference>
<sequence>MDGLFKDIDILPTQTGQYNIMNTIKPDNRANNFDFLRLLFASLVVFSHAFALTDTSPEILSKYSYGQLSFGGLAVDVFFIISGFLIISSLKQSKSIKNYLWKRCLRLFPALFFMLIFSCIVISIVYTGNNIFREKDFYKYFFDNMTLYKVRYSIPHVFENNPYPSAINGSLWSLSYEFTMYIILLLAYKFKENKKILLTFLISAYLLAVYGQFNTAMLKTFFSEIHLDTSQLYRLASLFLAGSILRIIDIKALNRLSIKLVIFFLIIVTIQFRVYNYFSIILTPTLIILIGLSYSATLNYIPSKIGDLSYGIYIYGFLIQQLFMNYLDLNPYLLTLYSLIVTYILSYISWHLIEKKCLRFKNRF</sequence>
<proteinExistence type="predicted"/>
<name>A0A1X7L3Z8_9SPHI</name>
<feature type="transmembrane region" description="Helical" evidence="1">
    <location>
        <begin position="308"/>
        <end position="326"/>
    </location>
</feature>